<organism evidence="3 4">
    <name type="scientific">Diatraea saccharalis</name>
    <name type="common">sugarcane borer</name>
    <dbReference type="NCBI Taxonomy" id="40085"/>
    <lineage>
        <taxon>Eukaryota</taxon>
        <taxon>Metazoa</taxon>
        <taxon>Ecdysozoa</taxon>
        <taxon>Arthropoda</taxon>
        <taxon>Hexapoda</taxon>
        <taxon>Insecta</taxon>
        <taxon>Pterygota</taxon>
        <taxon>Neoptera</taxon>
        <taxon>Endopterygota</taxon>
        <taxon>Lepidoptera</taxon>
        <taxon>Glossata</taxon>
        <taxon>Ditrysia</taxon>
        <taxon>Pyraloidea</taxon>
        <taxon>Crambidae</taxon>
        <taxon>Crambinae</taxon>
        <taxon>Diatraea</taxon>
    </lineage>
</organism>
<evidence type="ECO:0000313" key="3">
    <source>
        <dbReference type="EMBL" id="CAG9783810.1"/>
    </source>
</evidence>
<evidence type="ECO:0000256" key="1">
    <source>
        <dbReference type="SAM" id="Coils"/>
    </source>
</evidence>
<evidence type="ECO:0000313" key="4">
    <source>
        <dbReference type="Proteomes" id="UP001153714"/>
    </source>
</evidence>
<keyword evidence="1" id="KW-0175">Coiled coil</keyword>
<keyword evidence="4" id="KW-1185">Reference proteome</keyword>
<sequence length="561" mass="65320">MAISSRSTRLANKKENLELITHHSQKSDEKTKNKELEKKGWKEMHNIGTELYGSIAKATTTSSAKAQITDDALKMMSIIYEMSGRLKMLDEEGNKTKEQYKHLLGSSEKIQIMDCTKIEELLKKCLNESVETSQGIKAEVQDILFDMMKQVVIGKEKGERIETQQIEAKQQLEDIKMEIKQINSKKKEEEEKKKEEKMDKILEEMKIMTKRMTEINKERKGINKTEYEEIINTYKEKQKADIKLKEQMDKIRKATEEIKEDNKKGKEIMEEIKNTQKEYIKTPQGRETETKRKNYTYAERVKEGIKEQPRATYHSIIVNSTDENKTGEEVFSEIRKTAEGKEEWCEVVKVKKAKDRKVIISCTKEEEVKKLKQTLEVNNKLQIEKARNKNPLIIVRNVKGENKTEQAIEAIRRKIEKIGKRGLEQKEEIEKAYEKKTKNPHVANVVLRVDPLTWQQLTEAGSVQLRWGYSIVEDQSPLIQCSRCLGYGHSKRFCKEQLDRCCHCGEDHLYAACKNKDIPPKCRNCMKDANNKGELNHNAFSNICPIRLRMDKLARTKTSYC</sequence>
<dbReference type="AlphaFoldDB" id="A0A9N9QUX6"/>
<feature type="compositionally biased region" description="Polar residues" evidence="2">
    <location>
        <begin position="1"/>
        <end position="10"/>
    </location>
</feature>
<name>A0A9N9QUX6_9NEOP</name>
<feature type="compositionally biased region" description="Basic and acidic residues" evidence="2">
    <location>
        <begin position="12"/>
        <end position="33"/>
    </location>
</feature>
<dbReference type="EMBL" id="OU893342">
    <property type="protein sequence ID" value="CAG9783810.1"/>
    <property type="molecule type" value="Genomic_DNA"/>
</dbReference>
<feature type="region of interest" description="Disordered" evidence="2">
    <location>
        <begin position="1"/>
        <end position="33"/>
    </location>
</feature>
<accession>A0A9N9QUX6</accession>
<evidence type="ECO:0000256" key="2">
    <source>
        <dbReference type="SAM" id="MobiDB-lite"/>
    </source>
</evidence>
<feature type="coiled-coil region" evidence="1">
    <location>
        <begin position="165"/>
        <end position="278"/>
    </location>
</feature>
<reference evidence="3" key="2">
    <citation type="submission" date="2022-10" db="EMBL/GenBank/DDBJ databases">
        <authorList>
            <consortium name="ENA_rothamsted_submissions"/>
            <consortium name="culmorum"/>
            <person name="King R."/>
        </authorList>
    </citation>
    <scope>NUCLEOTIDE SEQUENCE</scope>
</reference>
<dbReference type="OrthoDB" id="10022108at2759"/>
<gene>
    <name evidence="3" type="ORF">DIATSA_LOCUS1955</name>
</gene>
<reference evidence="3" key="1">
    <citation type="submission" date="2021-12" db="EMBL/GenBank/DDBJ databases">
        <authorList>
            <person name="King R."/>
        </authorList>
    </citation>
    <scope>NUCLEOTIDE SEQUENCE</scope>
</reference>
<protein>
    <submittedName>
        <fullName evidence="3">Uncharacterized protein</fullName>
    </submittedName>
</protein>
<dbReference type="Proteomes" id="UP001153714">
    <property type="component" value="Chromosome 11"/>
</dbReference>
<proteinExistence type="predicted"/>